<evidence type="ECO:0000256" key="1">
    <source>
        <dbReference type="SAM" id="MobiDB-lite"/>
    </source>
</evidence>
<dbReference type="RefSeq" id="WP_076448566.1">
    <property type="nucleotide sequence ID" value="NZ_FTOJ01000001.1"/>
</dbReference>
<dbReference type="OrthoDB" id="1274046at2"/>
<dbReference type="EMBL" id="FTOJ01000001">
    <property type="protein sequence ID" value="SIS50215.1"/>
    <property type="molecule type" value="Genomic_DNA"/>
</dbReference>
<protein>
    <recommendedName>
        <fullName evidence="6">Heat induced stress protein YflT</fullName>
    </recommendedName>
</protein>
<name>A0A1N7JLN2_9FLAO</name>
<proteinExistence type="predicted"/>
<evidence type="ECO:0000313" key="5">
    <source>
        <dbReference type="Proteomes" id="UP000238314"/>
    </source>
</evidence>
<evidence type="ECO:0000313" key="2">
    <source>
        <dbReference type="EMBL" id="PQA91394.1"/>
    </source>
</evidence>
<accession>A0A1N7JLN2</accession>
<organism evidence="3 4">
    <name type="scientific">Chryseobacterium piscicola</name>
    <dbReference type="NCBI Taxonomy" id="551459"/>
    <lineage>
        <taxon>Bacteria</taxon>
        <taxon>Pseudomonadati</taxon>
        <taxon>Bacteroidota</taxon>
        <taxon>Flavobacteriia</taxon>
        <taxon>Flavobacteriales</taxon>
        <taxon>Weeksellaceae</taxon>
        <taxon>Chryseobacterium group</taxon>
        <taxon>Chryseobacterium</taxon>
    </lineage>
</organism>
<reference evidence="4" key="2">
    <citation type="submission" date="2017-01" db="EMBL/GenBank/DDBJ databases">
        <authorList>
            <person name="Varghese N."/>
            <person name="Submissions S."/>
        </authorList>
    </citation>
    <scope>NUCLEOTIDE SEQUENCE [LARGE SCALE GENOMIC DNA]</scope>
    <source>
        <strain evidence="4">DSM 21068</strain>
    </source>
</reference>
<keyword evidence="5" id="KW-1185">Reference proteome</keyword>
<sequence>MAYTVISVFPPTVDTEEIRAELVNNGFGDEDITVSKSKIHEEASDNFEDDENTKHFWNHIFSSDKKMHDAYSKKSRGNTTVVLYTANYEEAQKAKFILDGKGAIEIIKQREGEPIRKEVTDNIPEDVERGIIAKAKHNLYFLGSERMNSATPGQGMSDTMDGLGSKD</sequence>
<feature type="compositionally biased region" description="Polar residues" evidence="1">
    <location>
        <begin position="146"/>
        <end position="157"/>
    </location>
</feature>
<dbReference type="STRING" id="551459.SAMN05421796_10110"/>
<reference evidence="2 5" key="1">
    <citation type="submission" date="2016-11" db="EMBL/GenBank/DDBJ databases">
        <title>Whole genomes of Flavobacteriaceae.</title>
        <authorList>
            <person name="Stine C."/>
            <person name="Li C."/>
            <person name="Tadesse D."/>
        </authorList>
    </citation>
    <scope>NUCLEOTIDE SEQUENCE [LARGE SCALE GENOMIC DNA]</scope>
    <source>
        <strain evidence="2 5">DSM 21068</strain>
    </source>
</reference>
<dbReference type="Proteomes" id="UP000238314">
    <property type="component" value="Unassembled WGS sequence"/>
</dbReference>
<dbReference type="AlphaFoldDB" id="A0A1N7JLN2"/>
<gene>
    <name evidence="2" type="ORF">B0A70_13095</name>
    <name evidence="3" type="ORF">SAMN05421796_10110</name>
</gene>
<evidence type="ECO:0000313" key="3">
    <source>
        <dbReference type="EMBL" id="SIS50215.1"/>
    </source>
</evidence>
<dbReference type="EMBL" id="MUGO01000019">
    <property type="protein sequence ID" value="PQA91394.1"/>
    <property type="molecule type" value="Genomic_DNA"/>
</dbReference>
<evidence type="ECO:0000313" key="4">
    <source>
        <dbReference type="Proteomes" id="UP000186246"/>
    </source>
</evidence>
<dbReference type="Proteomes" id="UP000186246">
    <property type="component" value="Unassembled WGS sequence"/>
</dbReference>
<evidence type="ECO:0008006" key="6">
    <source>
        <dbReference type="Google" id="ProtNLM"/>
    </source>
</evidence>
<reference evidence="3" key="3">
    <citation type="submission" date="2017-01" db="EMBL/GenBank/DDBJ databases">
        <authorList>
            <person name="Mah S.A."/>
            <person name="Swanson W.J."/>
            <person name="Moy G.W."/>
            <person name="Vacquier V.D."/>
        </authorList>
    </citation>
    <scope>NUCLEOTIDE SEQUENCE [LARGE SCALE GENOMIC DNA]</scope>
    <source>
        <strain evidence="3">DSM 21068</strain>
    </source>
</reference>
<feature type="region of interest" description="Disordered" evidence="1">
    <location>
        <begin position="146"/>
        <end position="167"/>
    </location>
</feature>